<evidence type="ECO:0000259" key="2">
    <source>
        <dbReference type="Pfam" id="PF14623"/>
    </source>
</evidence>
<organism evidence="3">
    <name type="scientific">viral metagenome</name>
    <dbReference type="NCBI Taxonomy" id="1070528"/>
    <lineage>
        <taxon>unclassified sequences</taxon>
        <taxon>metagenomes</taxon>
        <taxon>organismal metagenomes</taxon>
    </lineage>
</organism>
<accession>A0A6C0H6L3</accession>
<reference evidence="3" key="1">
    <citation type="journal article" date="2020" name="Nature">
        <title>Giant virus diversity and host interactions through global metagenomics.</title>
        <authorList>
            <person name="Schulz F."/>
            <person name="Roux S."/>
            <person name="Paez-Espino D."/>
            <person name="Jungbluth S."/>
            <person name="Walsh D.A."/>
            <person name="Denef V.J."/>
            <person name="McMahon K.D."/>
            <person name="Konstantinidis K.T."/>
            <person name="Eloe-Fadrosh E.A."/>
            <person name="Kyrpides N.C."/>
            <person name="Woyke T."/>
        </authorList>
    </citation>
    <scope>NUCLEOTIDE SEQUENCE</scope>
    <source>
        <strain evidence="3">GVMAG-M-3300023179-71</strain>
    </source>
</reference>
<evidence type="ECO:0000256" key="1">
    <source>
        <dbReference type="SAM" id="Phobius"/>
    </source>
</evidence>
<feature type="transmembrane region" description="Helical" evidence="1">
    <location>
        <begin position="7"/>
        <end position="28"/>
    </location>
</feature>
<keyword evidence="1" id="KW-1133">Transmembrane helix</keyword>
<sequence>MPTGKQWTMFIFVNIAFIIQFALMYYFIGLSEIKKNWNEYRCNPMYMPLSDDIQSDFTYCIQNTQVNLMGYILQPITYITSSLSSLGSDLTNNINGIRTMLGTIRSFITTIIENVFGVFLNLVIEMQKITISIKDTIGKMIGIMVSLLYILDGSNKTIVSMWAGPSGQMVRALGHCFYPNTLIKMNNGIIKKIDEIKIGDYLEENNKVIGTMKILPENELLMELDGIFVTGSHFIKYENKWIMVNEHPQSKIQNKIKSDYYICLITENHSIKIGKYLFYDWEDWRINDTK</sequence>
<dbReference type="SUPFAM" id="SSF51294">
    <property type="entry name" value="Hedgehog/intein (Hint) domain"/>
    <property type="match status" value="1"/>
</dbReference>
<feature type="domain" description="Vint" evidence="2">
    <location>
        <begin position="176"/>
        <end position="275"/>
    </location>
</feature>
<dbReference type="InterPro" id="IPR036844">
    <property type="entry name" value="Hint_dom_sf"/>
</dbReference>
<name>A0A6C0H6L3_9ZZZZ</name>
<keyword evidence="1" id="KW-0812">Transmembrane</keyword>
<evidence type="ECO:0000313" key="3">
    <source>
        <dbReference type="EMBL" id="QHT75795.1"/>
    </source>
</evidence>
<keyword evidence="1" id="KW-0472">Membrane</keyword>
<proteinExistence type="predicted"/>
<protein>
    <recommendedName>
        <fullName evidence="2">Vint domain-containing protein</fullName>
    </recommendedName>
</protein>
<dbReference type="InterPro" id="IPR039510">
    <property type="entry name" value="Vint_dom"/>
</dbReference>
<dbReference type="Pfam" id="PF14623">
    <property type="entry name" value="Vint"/>
    <property type="match status" value="1"/>
</dbReference>
<dbReference type="EMBL" id="MN739882">
    <property type="protein sequence ID" value="QHT75795.1"/>
    <property type="molecule type" value="Genomic_DNA"/>
</dbReference>
<dbReference type="AlphaFoldDB" id="A0A6C0H6L3"/>
<feature type="transmembrane region" description="Helical" evidence="1">
    <location>
        <begin position="104"/>
        <end position="124"/>
    </location>
</feature>